<organism evidence="2 3">
    <name type="scientific">Archangium minus</name>
    <dbReference type="NCBI Taxonomy" id="83450"/>
    <lineage>
        <taxon>Bacteria</taxon>
        <taxon>Pseudomonadati</taxon>
        <taxon>Myxococcota</taxon>
        <taxon>Myxococcia</taxon>
        <taxon>Myxococcales</taxon>
        <taxon>Cystobacterineae</taxon>
        <taxon>Archangiaceae</taxon>
        <taxon>Archangium</taxon>
    </lineage>
</organism>
<evidence type="ECO:0000313" key="3">
    <source>
        <dbReference type="Proteomes" id="UP001611383"/>
    </source>
</evidence>
<dbReference type="InterPro" id="IPR003018">
    <property type="entry name" value="GAF"/>
</dbReference>
<dbReference type="InterPro" id="IPR029016">
    <property type="entry name" value="GAF-like_dom_sf"/>
</dbReference>
<dbReference type="RefSeq" id="WP_395811360.1">
    <property type="nucleotide sequence ID" value="NZ_CP043494.1"/>
</dbReference>
<accession>A0ABY9X7B3</accession>
<evidence type="ECO:0000259" key="1">
    <source>
        <dbReference type="Pfam" id="PF13185"/>
    </source>
</evidence>
<keyword evidence="3" id="KW-1185">Reference proteome</keyword>
<proteinExistence type="predicted"/>
<gene>
    <name evidence="2" type="ORF">F0U60_49480</name>
</gene>
<reference evidence="2 3" key="1">
    <citation type="submission" date="2019-08" db="EMBL/GenBank/DDBJ databases">
        <title>Archangium and Cystobacter genomes.</title>
        <authorList>
            <person name="Chen I.-C.K."/>
            <person name="Wielgoss S."/>
        </authorList>
    </citation>
    <scope>NUCLEOTIDE SEQUENCE [LARGE SCALE GENOMIC DNA]</scope>
    <source>
        <strain evidence="2 3">Cbm 6</strain>
    </source>
</reference>
<evidence type="ECO:0000313" key="2">
    <source>
        <dbReference type="EMBL" id="WNG51279.1"/>
    </source>
</evidence>
<sequence length="140" mass="14661">MNTTGKPPYQPWLESFASAQGVMAGTVHLRRGEALELVATLNIPPPVVDAVRVIPQGKGMVGLAFATRRPVQMSDIQADDSGRVLQRARAAHASVALPVLDAAGEVHAVVGLAFLFEGRLSAEVTSALMDAIVTLPPGDL</sequence>
<dbReference type="Pfam" id="PF13185">
    <property type="entry name" value="GAF_2"/>
    <property type="match status" value="1"/>
</dbReference>
<name>A0ABY9X7B3_9BACT</name>
<dbReference type="Proteomes" id="UP001611383">
    <property type="component" value="Chromosome"/>
</dbReference>
<feature type="domain" description="GAF" evidence="1">
    <location>
        <begin position="25"/>
        <end position="122"/>
    </location>
</feature>
<protein>
    <submittedName>
        <fullName evidence="2">GAF domain-containing protein</fullName>
    </submittedName>
</protein>
<dbReference type="Gene3D" id="3.30.450.40">
    <property type="match status" value="1"/>
</dbReference>
<dbReference type="EMBL" id="CP043494">
    <property type="protein sequence ID" value="WNG51279.1"/>
    <property type="molecule type" value="Genomic_DNA"/>
</dbReference>
<dbReference type="SUPFAM" id="SSF55781">
    <property type="entry name" value="GAF domain-like"/>
    <property type="match status" value="1"/>
</dbReference>